<dbReference type="AlphaFoldDB" id="A0A3M0M6A1"/>
<name>A0A3M0M6A1_9RHOB</name>
<keyword evidence="2" id="KW-1185">Reference proteome</keyword>
<dbReference type="EMBL" id="QOKZ01000007">
    <property type="protein sequence ID" value="RMC33296.1"/>
    <property type="molecule type" value="Genomic_DNA"/>
</dbReference>
<reference evidence="1 2" key="1">
    <citation type="submission" date="2018-07" db="EMBL/GenBank/DDBJ databases">
        <authorList>
            <person name="Zhang Y."/>
            <person name="Wang L."/>
            <person name="Ma S."/>
        </authorList>
    </citation>
    <scope>NUCLEOTIDE SEQUENCE [LARGE SCALE GENOMIC DNA]</scope>
    <source>
        <strain evidence="1 2">4-2</strain>
    </source>
</reference>
<dbReference type="RefSeq" id="WP_122113606.1">
    <property type="nucleotide sequence ID" value="NZ_QOKZ01000007.1"/>
</dbReference>
<dbReference type="PROSITE" id="PS51257">
    <property type="entry name" value="PROKAR_LIPOPROTEIN"/>
    <property type="match status" value="1"/>
</dbReference>
<gene>
    <name evidence="1" type="ORF">C9E81_17340</name>
</gene>
<dbReference type="Proteomes" id="UP000273516">
    <property type="component" value="Unassembled WGS sequence"/>
</dbReference>
<protein>
    <submittedName>
        <fullName evidence="1">Uncharacterized protein</fullName>
    </submittedName>
</protein>
<proteinExistence type="predicted"/>
<evidence type="ECO:0000313" key="1">
    <source>
        <dbReference type="EMBL" id="RMC33296.1"/>
    </source>
</evidence>
<comment type="caution">
    <text evidence="1">The sequence shown here is derived from an EMBL/GenBank/DDBJ whole genome shotgun (WGS) entry which is preliminary data.</text>
</comment>
<evidence type="ECO:0000313" key="2">
    <source>
        <dbReference type="Proteomes" id="UP000273516"/>
    </source>
</evidence>
<sequence>MIRKLAFATFGVAILSACSIDPKDWETEPVTVDTPQGQVVCQLYSENIVRWDRAIDRPEDMSVETADTYCHNEGLKQKGM</sequence>
<organism evidence="1 2">
    <name type="scientific">Paracoccus alkanivorans</name>
    <dbReference type="NCBI Taxonomy" id="2116655"/>
    <lineage>
        <taxon>Bacteria</taxon>
        <taxon>Pseudomonadati</taxon>
        <taxon>Pseudomonadota</taxon>
        <taxon>Alphaproteobacteria</taxon>
        <taxon>Rhodobacterales</taxon>
        <taxon>Paracoccaceae</taxon>
        <taxon>Paracoccus</taxon>
    </lineage>
</organism>
<dbReference type="OrthoDB" id="7777983at2"/>
<accession>A0A3M0M6A1</accession>